<accession>A0ABU9B7G9</accession>
<dbReference type="Proteomes" id="UP001368500">
    <property type="component" value="Unassembled WGS sequence"/>
</dbReference>
<evidence type="ECO:0000313" key="3">
    <source>
        <dbReference type="EMBL" id="MEK8025094.1"/>
    </source>
</evidence>
<dbReference type="SUPFAM" id="SSF52091">
    <property type="entry name" value="SpoIIaa-like"/>
    <property type="match status" value="1"/>
</dbReference>
<dbReference type="InterPro" id="IPR002645">
    <property type="entry name" value="STAS_dom"/>
</dbReference>
<feature type="region of interest" description="Disordered" evidence="1">
    <location>
        <begin position="1"/>
        <end position="41"/>
    </location>
</feature>
<dbReference type="Pfam" id="PF12974">
    <property type="entry name" value="Phosphonate-bd"/>
    <property type="match status" value="1"/>
</dbReference>
<reference evidence="3 4" key="1">
    <citation type="submission" date="2024-04" db="EMBL/GenBank/DDBJ databases">
        <title>Novel species of the genus Ideonella isolated from streams.</title>
        <authorList>
            <person name="Lu H."/>
        </authorList>
    </citation>
    <scope>NUCLEOTIDE SEQUENCE [LARGE SCALE GENOMIC DNA]</scope>
    <source>
        <strain evidence="3 4">BYS139W</strain>
    </source>
</reference>
<sequence>MSDRLMSPVVPMAPSSPASPAQPAPSTPPATGALQVQTGHEDGPGGARLCLRLHGEIDVHATPVLAGLQGCTPPGGRLTLDFSGVSRCNSMGLAQLLRLLEHWRTAGLQPEVQGLNRTLAMLFKMTGLMRYFGGSTAPPADAPRLTAPAAVRPPTLALKPAALRLDFHVSQQNSQQLIGWYYLNTLLQRALGRAIALTVDDLDAPGARPSGAPPVLAFARPFDACALMDAHGYLPVARPAGNSDEVSDEVSLIVRQDEPRTALADFAGARTITAHTRSFVQVLGRFFCDESGLDSASLQMAEAGSEIGALKALLAGQADLLLMSRRGHARLSALARAGVRVLDQSETGVASHLLLLRPDCAALAAPLRAALTGLSGHDKGRQALQDLGLSAWDVPADEEIAMLRRLYQRYAG</sequence>
<feature type="compositionally biased region" description="Low complexity" evidence="1">
    <location>
        <begin position="1"/>
        <end position="19"/>
    </location>
</feature>
<dbReference type="EMBL" id="JBBUTF010000003">
    <property type="protein sequence ID" value="MEK8025094.1"/>
    <property type="molecule type" value="Genomic_DNA"/>
</dbReference>
<evidence type="ECO:0000256" key="1">
    <source>
        <dbReference type="SAM" id="MobiDB-lite"/>
    </source>
</evidence>
<dbReference type="PROSITE" id="PS50801">
    <property type="entry name" value="STAS"/>
    <property type="match status" value="1"/>
</dbReference>
<comment type="caution">
    <text evidence="3">The sequence shown here is derived from an EMBL/GenBank/DDBJ whole genome shotgun (WGS) entry which is preliminary data.</text>
</comment>
<dbReference type="InterPro" id="IPR058548">
    <property type="entry name" value="MlaB-like_STAS"/>
</dbReference>
<proteinExistence type="predicted"/>
<organism evidence="3 4">
    <name type="scientific">Pseudaquabacterium rugosum</name>
    <dbReference type="NCBI Taxonomy" id="2984194"/>
    <lineage>
        <taxon>Bacteria</taxon>
        <taxon>Pseudomonadati</taxon>
        <taxon>Pseudomonadota</taxon>
        <taxon>Betaproteobacteria</taxon>
        <taxon>Burkholderiales</taxon>
        <taxon>Sphaerotilaceae</taxon>
        <taxon>Pseudaquabacterium</taxon>
    </lineage>
</organism>
<gene>
    <name evidence="3" type="ORF">AACH11_03850</name>
</gene>
<keyword evidence="4" id="KW-1185">Reference proteome</keyword>
<dbReference type="InterPro" id="IPR036513">
    <property type="entry name" value="STAS_dom_sf"/>
</dbReference>
<dbReference type="RefSeq" id="WP_341372876.1">
    <property type="nucleotide sequence ID" value="NZ_JBBUTF010000003.1"/>
</dbReference>
<dbReference type="SUPFAM" id="SSF53850">
    <property type="entry name" value="Periplasmic binding protein-like II"/>
    <property type="match status" value="1"/>
</dbReference>
<evidence type="ECO:0000259" key="2">
    <source>
        <dbReference type="PROSITE" id="PS50801"/>
    </source>
</evidence>
<protein>
    <submittedName>
        <fullName evidence="3">PhnD/SsuA/transferrin family substrate-binding protein</fullName>
    </submittedName>
</protein>
<evidence type="ECO:0000313" key="4">
    <source>
        <dbReference type="Proteomes" id="UP001368500"/>
    </source>
</evidence>
<feature type="domain" description="STAS" evidence="2">
    <location>
        <begin position="51"/>
        <end position="128"/>
    </location>
</feature>
<name>A0ABU9B7G9_9BURK</name>
<dbReference type="Pfam" id="PF13466">
    <property type="entry name" value="STAS_2"/>
    <property type="match status" value="1"/>
</dbReference>
<dbReference type="Gene3D" id="3.30.750.24">
    <property type="entry name" value="STAS domain"/>
    <property type="match status" value="1"/>
</dbReference>
<dbReference type="CDD" id="cd07043">
    <property type="entry name" value="STAS_anti-anti-sigma_factors"/>
    <property type="match status" value="1"/>
</dbReference>